<dbReference type="EMBL" id="JAMTCP010000057">
    <property type="protein sequence ID" value="MCP2262144.1"/>
    <property type="molecule type" value="Genomic_DNA"/>
</dbReference>
<evidence type="ECO:0000256" key="1">
    <source>
        <dbReference type="ARBA" id="ARBA00022962"/>
    </source>
</evidence>
<dbReference type="PRINTS" id="PR00096">
    <property type="entry name" value="GATASE"/>
</dbReference>
<gene>
    <name evidence="3" type="ORF">LX15_005876</name>
</gene>
<dbReference type="CDD" id="cd01743">
    <property type="entry name" value="GATase1_Anthranilate_Synthase"/>
    <property type="match status" value="1"/>
</dbReference>
<name>A0ABT1I305_STRSD</name>
<evidence type="ECO:0000259" key="2">
    <source>
        <dbReference type="Pfam" id="PF00117"/>
    </source>
</evidence>
<reference evidence="3 4" key="1">
    <citation type="submission" date="2022-06" db="EMBL/GenBank/DDBJ databases">
        <title>Genomic Encyclopedia of Archaeal and Bacterial Type Strains, Phase II (KMG-II): from individual species to whole genera.</title>
        <authorList>
            <person name="Goeker M."/>
        </authorList>
    </citation>
    <scope>NUCLEOTIDE SEQUENCE [LARGE SCALE GENOMIC DNA]</scope>
    <source>
        <strain evidence="3 4">DSM 40477</strain>
    </source>
</reference>
<dbReference type="PRINTS" id="PR00099">
    <property type="entry name" value="CPSGATASE"/>
</dbReference>
<dbReference type="InterPro" id="IPR017926">
    <property type="entry name" value="GATASE"/>
</dbReference>
<keyword evidence="1" id="KW-0315">Glutamine amidotransferase</keyword>
<organism evidence="3 4">
    <name type="scientific">Streptoalloteichus tenebrarius (strain ATCC 17920 / DSM 40477 / JCM 4838 / CBS 697.72 / NBRC 16177 / NCIMB 11028 / NRRL B-12390 / A12253. 1 / ISP 5477)</name>
    <name type="common">Streptomyces tenebrarius</name>
    <dbReference type="NCBI Taxonomy" id="1933"/>
    <lineage>
        <taxon>Bacteria</taxon>
        <taxon>Bacillati</taxon>
        <taxon>Actinomycetota</taxon>
        <taxon>Actinomycetes</taxon>
        <taxon>Pseudonocardiales</taxon>
        <taxon>Pseudonocardiaceae</taxon>
        <taxon>Streptoalloteichus</taxon>
    </lineage>
</organism>
<dbReference type="NCBIfam" id="NF005849">
    <property type="entry name" value="PRK07765.1"/>
    <property type="match status" value="1"/>
</dbReference>
<sequence length="213" mass="22772">MRVLVVDNYDSFVYNLVQYLAQLGAEPVVRRNDAVGTGELDDVDGVLISPGPGTPERAGASMDVIRRCADRRLPVLGVCLGHQAIGAVWGATVERAPELLHGKTSLVRHSGAGVLAGLPDPFTATRYHSLAVRAETIPDELEVTGRTESGVVMAMRHRELPVEGVQFHPESVLTEGGHRMLANWMATCGHAVPEGRVADLEAGMRQLAAAARP</sequence>
<dbReference type="PROSITE" id="PS51273">
    <property type="entry name" value="GATASE_TYPE_1"/>
    <property type="match status" value="1"/>
</dbReference>
<dbReference type="Pfam" id="PF00117">
    <property type="entry name" value="GATase"/>
    <property type="match status" value="1"/>
</dbReference>
<evidence type="ECO:0000313" key="3">
    <source>
        <dbReference type="EMBL" id="MCP2262144.1"/>
    </source>
</evidence>
<dbReference type="InterPro" id="IPR029062">
    <property type="entry name" value="Class_I_gatase-like"/>
</dbReference>
<dbReference type="InterPro" id="IPR006221">
    <property type="entry name" value="TrpG/PapA_dom"/>
</dbReference>
<keyword evidence="4" id="KW-1185">Reference proteome</keyword>
<dbReference type="InterPro" id="IPR050472">
    <property type="entry name" value="Anth_synth/Amidotransfase"/>
</dbReference>
<accession>A0ABT1I305</accession>
<dbReference type="NCBIfam" id="TIGR00566">
    <property type="entry name" value="trpG_papA"/>
    <property type="match status" value="1"/>
</dbReference>
<evidence type="ECO:0000313" key="4">
    <source>
        <dbReference type="Proteomes" id="UP001205311"/>
    </source>
</evidence>
<dbReference type="PANTHER" id="PTHR43418">
    <property type="entry name" value="MULTIFUNCTIONAL TRYPTOPHAN BIOSYNTHESIS PROTEIN-RELATED"/>
    <property type="match status" value="1"/>
</dbReference>
<protein>
    <submittedName>
        <fullName evidence="3">Para-aminobenzoate synthetase component 2</fullName>
    </submittedName>
</protein>
<feature type="domain" description="Glutamine amidotransferase" evidence="2">
    <location>
        <begin position="4"/>
        <end position="185"/>
    </location>
</feature>
<dbReference type="PRINTS" id="PR00097">
    <property type="entry name" value="ANTSNTHASEII"/>
</dbReference>
<dbReference type="Gene3D" id="3.40.50.880">
    <property type="match status" value="1"/>
</dbReference>
<dbReference type="Proteomes" id="UP001205311">
    <property type="component" value="Unassembled WGS sequence"/>
</dbReference>
<comment type="caution">
    <text evidence="3">The sequence shown here is derived from an EMBL/GenBank/DDBJ whole genome shotgun (WGS) entry which is preliminary data.</text>
</comment>
<proteinExistence type="predicted"/>
<dbReference type="SUPFAM" id="SSF52317">
    <property type="entry name" value="Class I glutamine amidotransferase-like"/>
    <property type="match status" value="1"/>
</dbReference>
<dbReference type="PANTHER" id="PTHR43418:SF4">
    <property type="entry name" value="MULTIFUNCTIONAL TRYPTOPHAN BIOSYNTHESIS PROTEIN"/>
    <property type="match status" value="1"/>
</dbReference>
<dbReference type="RefSeq" id="WP_253674099.1">
    <property type="nucleotide sequence ID" value="NZ_JAMTCP010000057.1"/>
</dbReference>